<keyword evidence="8" id="KW-0407">Ion channel</keyword>
<keyword evidence="4 9" id="KW-0812">Transmembrane</keyword>
<comment type="similarity">
    <text evidence="2">Belongs to the aromatic acid exporter (TC 2.A.85) family.</text>
</comment>
<evidence type="ECO:0000256" key="4">
    <source>
        <dbReference type="ARBA" id="ARBA00022692"/>
    </source>
</evidence>
<keyword evidence="7 9" id="KW-0472">Membrane</keyword>
<organism evidence="10 11">
    <name type="scientific">Cucumis sativus</name>
    <name type="common">Cucumber</name>
    <dbReference type="NCBI Taxonomy" id="3659"/>
    <lineage>
        <taxon>Eukaryota</taxon>
        <taxon>Viridiplantae</taxon>
        <taxon>Streptophyta</taxon>
        <taxon>Embryophyta</taxon>
        <taxon>Tracheophyta</taxon>
        <taxon>Spermatophyta</taxon>
        <taxon>Magnoliopsida</taxon>
        <taxon>eudicotyledons</taxon>
        <taxon>Gunneridae</taxon>
        <taxon>Pentapetalae</taxon>
        <taxon>rosids</taxon>
        <taxon>fabids</taxon>
        <taxon>Cucurbitales</taxon>
        <taxon>Cucurbitaceae</taxon>
        <taxon>Benincaseae</taxon>
        <taxon>Cucumis</taxon>
    </lineage>
</organism>
<gene>
    <name evidence="10" type="ORF">Csa_5G608530</name>
</gene>
<dbReference type="GO" id="GO:0034220">
    <property type="term" value="P:monoatomic ion transmembrane transport"/>
    <property type="evidence" value="ECO:0007669"/>
    <property type="project" value="UniProtKB-KW"/>
</dbReference>
<comment type="subcellular location">
    <subcellularLocation>
        <location evidence="1">Membrane</location>
        <topology evidence="1">Multi-pass membrane protein</topology>
    </subcellularLocation>
</comment>
<keyword evidence="11" id="KW-1185">Reference proteome</keyword>
<sequence>MAGKYGSIRQSFLDQNREKLLSRKGYSDFGLNSYDGSGDNVKCRCFRTLSDAVTNLWKGCQNTSVKLYEMGRSDPRKFFFAVKMGLSLALASLVIFFRQPLKEVGQYSIWAILTVVVVFEFSVGATLSKGFNRAIGTLSAGGLALGIAELSASAGAFKEVIIVISIFLAGFSASYCKLYPPMKMYEYGFRVFLLTFCIVLVSGSTSSFFETAFYRLLLIAVGACMCLVVNICILPIWSGEDLHKLVVKNFKNVASSVEGVVNEYLQCVEYERVSSKILTYQASDDPVYNAYRSAVQSSSQEDSLLDFASWEPPHGPYKTFNYPWYNYVKVSGALRHCAFMVMAMHGCILSEIQAPPEKRKVFAKELQRVGTEGAKFLRALGSKVEKMEKLSSNDMLFDVHDAAETLQMKIDEKFDMLVNSASCRTGKHRDHEDPQHFIDTKDDHTKQLVIESLNETLDAQHSSIGIHPPMSEWVSTDSVFNKNLVSWPRLSFLMDTVPNERESKVYESASSLSLATFASLLIEFVARLQNLLNAFEELSEKANFKAPEEFKVKSEHTGCWTRLLRFVGLKD</sequence>
<evidence type="ECO:0000313" key="10">
    <source>
        <dbReference type="EMBL" id="KGN52065.1"/>
    </source>
</evidence>
<keyword evidence="5 9" id="KW-1133">Transmembrane helix</keyword>
<evidence type="ECO:0000256" key="6">
    <source>
        <dbReference type="ARBA" id="ARBA00023065"/>
    </source>
</evidence>
<dbReference type="eggNOG" id="KOG4711">
    <property type="taxonomic scope" value="Eukaryota"/>
</dbReference>
<evidence type="ECO:0000256" key="7">
    <source>
        <dbReference type="ARBA" id="ARBA00023136"/>
    </source>
</evidence>
<reference evidence="10 11" key="2">
    <citation type="journal article" date="2009" name="PLoS ONE">
        <title>An integrated genetic and cytogenetic map of the cucumber genome.</title>
        <authorList>
            <person name="Ren Y."/>
            <person name="Zhang Z."/>
            <person name="Liu J."/>
            <person name="Staub J.E."/>
            <person name="Han Y."/>
            <person name="Cheng Z."/>
            <person name="Li X."/>
            <person name="Lu J."/>
            <person name="Miao H."/>
            <person name="Kang H."/>
            <person name="Xie B."/>
            <person name="Gu X."/>
            <person name="Wang X."/>
            <person name="Du Y."/>
            <person name="Jin W."/>
            <person name="Huang S."/>
        </authorList>
    </citation>
    <scope>NUCLEOTIDE SEQUENCE [LARGE SCALE GENOMIC DNA]</scope>
    <source>
        <strain evidence="11">cv. 9930</strain>
    </source>
</reference>
<feature type="transmembrane region" description="Helical" evidence="9">
    <location>
        <begin position="160"/>
        <end position="179"/>
    </location>
</feature>
<dbReference type="AlphaFoldDB" id="A0A0A0KR29"/>
<reference evidence="10 11" key="4">
    <citation type="journal article" date="2011" name="BMC Genomics">
        <title>RNA-Seq improves annotation of protein-coding genes in the cucumber genome.</title>
        <authorList>
            <person name="Li Z."/>
            <person name="Zhang Z."/>
            <person name="Yan P."/>
            <person name="Huang S."/>
            <person name="Fei Z."/>
            <person name="Lin K."/>
        </authorList>
    </citation>
    <scope>NUCLEOTIDE SEQUENCE [LARGE SCALE GENOMIC DNA]</scope>
    <source>
        <strain evidence="11">cv. 9930</strain>
    </source>
</reference>
<reference evidence="10 11" key="1">
    <citation type="journal article" date="2009" name="Nat. Genet.">
        <title>The genome of the cucumber, Cucumis sativus L.</title>
        <authorList>
            <person name="Huang S."/>
            <person name="Li R."/>
            <person name="Zhang Z."/>
            <person name="Li L."/>
            <person name="Gu X."/>
            <person name="Fan W."/>
            <person name="Lucas W.J."/>
            <person name="Wang X."/>
            <person name="Xie B."/>
            <person name="Ni P."/>
            <person name="Ren Y."/>
            <person name="Zhu H."/>
            <person name="Li J."/>
            <person name="Lin K."/>
            <person name="Jin W."/>
            <person name="Fei Z."/>
            <person name="Li G."/>
            <person name="Staub J."/>
            <person name="Kilian A."/>
            <person name="van der Vossen E.A."/>
            <person name="Wu Y."/>
            <person name="Guo J."/>
            <person name="He J."/>
            <person name="Jia Z."/>
            <person name="Ren Y."/>
            <person name="Tian G."/>
            <person name="Lu Y."/>
            <person name="Ruan J."/>
            <person name="Qian W."/>
            <person name="Wang M."/>
            <person name="Huang Q."/>
            <person name="Li B."/>
            <person name="Xuan Z."/>
            <person name="Cao J."/>
            <person name="Asan"/>
            <person name="Wu Z."/>
            <person name="Zhang J."/>
            <person name="Cai Q."/>
            <person name="Bai Y."/>
            <person name="Zhao B."/>
            <person name="Han Y."/>
            <person name="Li Y."/>
            <person name="Li X."/>
            <person name="Wang S."/>
            <person name="Shi Q."/>
            <person name="Liu S."/>
            <person name="Cho W.K."/>
            <person name="Kim J.Y."/>
            <person name="Xu Y."/>
            <person name="Heller-Uszynska K."/>
            <person name="Miao H."/>
            <person name="Cheng Z."/>
            <person name="Zhang S."/>
            <person name="Wu J."/>
            <person name="Yang Y."/>
            <person name="Kang H."/>
            <person name="Li M."/>
            <person name="Liang H."/>
            <person name="Ren X."/>
            <person name="Shi Z."/>
            <person name="Wen M."/>
            <person name="Jian M."/>
            <person name="Yang H."/>
            <person name="Zhang G."/>
            <person name="Yang Z."/>
            <person name="Chen R."/>
            <person name="Liu S."/>
            <person name="Li J."/>
            <person name="Ma L."/>
            <person name="Liu H."/>
            <person name="Zhou Y."/>
            <person name="Zhao J."/>
            <person name="Fang X."/>
            <person name="Li G."/>
            <person name="Fang L."/>
            <person name="Li Y."/>
            <person name="Liu D."/>
            <person name="Zheng H."/>
            <person name="Zhang Y."/>
            <person name="Qin N."/>
            <person name="Li Z."/>
            <person name="Yang G."/>
            <person name="Yang S."/>
            <person name="Bolund L."/>
            <person name="Kristiansen K."/>
            <person name="Zheng H."/>
            <person name="Li S."/>
            <person name="Zhang X."/>
            <person name="Yang H."/>
            <person name="Wang J."/>
            <person name="Sun R."/>
            <person name="Zhang B."/>
            <person name="Jiang S."/>
            <person name="Wang J."/>
            <person name="Du Y."/>
            <person name="Li S."/>
        </authorList>
    </citation>
    <scope>NUCLEOTIDE SEQUENCE [LARGE SCALE GENOMIC DNA]</scope>
    <source>
        <strain evidence="11">cv. 9930</strain>
    </source>
</reference>
<protein>
    <recommendedName>
        <fullName evidence="12">Aluminum-activated malate transporter</fullName>
    </recommendedName>
</protein>
<feature type="transmembrane region" description="Helical" evidence="9">
    <location>
        <begin position="78"/>
        <end position="97"/>
    </location>
</feature>
<accession>A0A0A0KR29</accession>
<dbReference type="EMBL" id="CM002926">
    <property type="protein sequence ID" value="KGN52065.1"/>
    <property type="molecule type" value="Genomic_DNA"/>
</dbReference>
<dbReference type="Gramene" id="KGN52065">
    <property type="protein sequence ID" value="KGN52065"/>
    <property type="gene ID" value="Csa_5G608530"/>
</dbReference>
<dbReference type="GO" id="GO:0015743">
    <property type="term" value="P:malate transport"/>
    <property type="evidence" value="ECO:0007669"/>
    <property type="project" value="InterPro"/>
</dbReference>
<dbReference type="OMA" id="AQQNYHE"/>
<evidence type="ECO:0008006" key="12">
    <source>
        <dbReference type="Google" id="ProtNLM"/>
    </source>
</evidence>
<evidence type="ECO:0000256" key="8">
    <source>
        <dbReference type="ARBA" id="ARBA00023303"/>
    </source>
</evidence>
<keyword evidence="3" id="KW-0813">Transport</keyword>
<dbReference type="Proteomes" id="UP000029981">
    <property type="component" value="Chromosome 5"/>
</dbReference>
<evidence type="ECO:0000313" key="11">
    <source>
        <dbReference type="Proteomes" id="UP000029981"/>
    </source>
</evidence>
<feature type="transmembrane region" description="Helical" evidence="9">
    <location>
        <begin position="191"/>
        <end position="209"/>
    </location>
</feature>
<evidence type="ECO:0000256" key="2">
    <source>
        <dbReference type="ARBA" id="ARBA00007079"/>
    </source>
</evidence>
<feature type="transmembrane region" description="Helical" evidence="9">
    <location>
        <begin position="215"/>
        <end position="237"/>
    </location>
</feature>
<evidence type="ECO:0000256" key="1">
    <source>
        <dbReference type="ARBA" id="ARBA00004141"/>
    </source>
</evidence>
<dbReference type="STRING" id="3659.A0A0A0KR29"/>
<dbReference type="KEGG" id="csv:101213645"/>
<proteinExistence type="inferred from homology"/>
<dbReference type="InterPro" id="IPR020966">
    <property type="entry name" value="ALMT"/>
</dbReference>
<dbReference type="Pfam" id="PF11744">
    <property type="entry name" value="ALMT"/>
    <property type="match status" value="1"/>
</dbReference>
<dbReference type="OrthoDB" id="68611at2759"/>
<dbReference type="GO" id="GO:0009705">
    <property type="term" value="C:plant-type vacuole membrane"/>
    <property type="evidence" value="ECO:0000318"/>
    <property type="project" value="GO_Central"/>
</dbReference>
<reference evidence="10 11" key="3">
    <citation type="journal article" date="2010" name="BMC Genomics">
        <title>Transcriptome sequencing and comparative analysis of cucumber flowers with different sex types.</title>
        <authorList>
            <person name="Guo S."/>
            <person name="Zheng Y."/>
            <person name="Joung J.G."/>
            <person name="Liu S."/>
            <person name="Zhang Z."/>
            <person name="Crasta O.R."/>
            <person name="Sobral B.W."/>
            <person name="Xu Y."/>
            <person name="Huang S."/>
            <person name="Fei Z."/>
        </authorList>
    </citation>
    <scope>NUCLEOTIDE SEQUENCE [LARGE SCALE GENOMIC DNA]</scope>
    <source>
        <strain evidence="11">cv. 9930</strain>
    </source>
</reference>
<evidence type="ECO:0000256" key="9">
    <source>
        <dbReference type="SAM" id="Phobius"/>
    </source>
</evidence>
<dbReference type="PANTHER" id="PTHR31086">
    <property type="entry name" value="ALUMINUM-ACTIVATED MALATE TRANSPORTER 10"/>
    <property type="match status" value="1"/>
</dbReference>
<feature type="transmembrane region" description="Helical" evidence="9">
    <location>
        <begin position="109"/>
        <end position="127"/>
    </location>
</feature>
<name>A0A0A0KR29_CUCSA</name>
<keyword evidence="6" id="KW-0406">Ion transport</keyword>
<evidence type="ECO:0000256" key="5">
    <source>
        <dbReference type="ARBA" id="ARBA00022989"/>
    </source>
</evidence>
<evidence type="ECO:0000256" key="3">
    <source>
        <dbReference type="ARBA" id="ARBA00022448"/>
    </source>
</evidence>